<dbReference type="RefSeq" id="WP_263818153.1">
    <property type="nucleotide sequence ID" value="NZ_JAOXHJ010000010.1"/>
</dbReference>
<keyword evidence="1" id="KW-0255">Endonuclease</keyword>
<comment type="caution">
    <text evidence="1">The sequence shown here is derived from an EMBL/GenBank/DDBJ whole genome shotgun (WGS) entry which is preliminary data.</text>
</comment>
<dbReference type="Proteomes" id="UP001207252">
    <property type="component" value="Unassembled WGS sequence"/>
</dbReference>
<dbReference type="EMBL" id="JAOXHJ010000010">
    <property type="protein sequence ID" value="MCV3754350.1"/>
    <property type="molecule type" value="Genomic_DNA"/>
</dbReference>
<organism evidence="1 2">
    <name type="scientific">Ureaplasma zalophigenitalium</name>
    <dbReference type="NCBI Taxonomy" id="907723"/>
    <lineage>
        <taxon>Bacteria</taxon>
        <taxon>Bacillati</taxon>
        <taxon>Mycoplasmatota</taxon>
        <taxon>Mycoplasmoidales</taxon>
        <taxon>Mycoplasmoidaceae</taxon>
        <taxon>Ureaplasma</taxon>
    </lineage>
</organism>
<reference evidence="1 2" key="1">
    <citation type="journal article" date="2020" name="Int. J. Syst. Evol. Microbiol.">
        <title>Ureaplasma miroungigenitalium sp. nov. isolated from northern elephant seals (Mirounga angustirostris) and Ureaplasma zalophigenitalium sp. nov. isolated from California sea lions (Zalophus californianus).</title>
        <authorList>
            <person name="Volokhov D.V."/>
            <person name="Gulland F.M."/>
            <person name="Gao Y."/>
            <person name="Chizhikov V.E."/>
        </authorList>
    </citation>
    <scope>NUCLEOTIDE SEQUENCE [LARGE SCALE GENOMIC DNA]</scope>
    <source>
        <strain evidence="1 2">CSL7644-GEN</strain>
    </source>
</reference>
<proteinExistence type="predicted"/>
<keyword evidence="1" id="KW-0540">Nuclease</keyword>
<protein>
    <submittedName>
        <fullName evidence="1">Type III restriction endonuclease subunit M</fullName>
    </submittedName>
</protein>
<accession>A0ABT3BQ28</accession>
<gene>
    <name evidence="1" type="ORF">OF365_03085</name>
</gene>
<sequence>MLKELKQQYIEKIKSILDTVFNREQKKLAIKIINQVENEEELLDIFKFVTQRVNVGFVFDVAPSIDSQAVSVLEYDAKRSFTNTLENNNALIIGENYDALKNLILIERERERELRSIINTM</sequence>
<evidence type="ECO:0000313" key="1">
    <source>
        <dbReference type="EMBL" id="MCV3754350.1"/>
    </source>
</evidence>
<keyword evidence="1" id="KW-0378">Hydrolase</keyword>
<name>A0ABT3BQ28_9BACT</name>
<dbReference type="GO" id="GO:0004519">
    <property type="term" value="F:endonuclease activity"/>
    <property type="evidence" value="ECO:0007669"/>
    <property type="project" value="UniProtKB-KW"/>
</dbReference>
<evidence type="ECO:0000313" key="2">
    <source>
        <dbReference type="Proteomes" id="UP001207252"/>
    </source>
</evidence>
<keyword evidence="2" id="KW-1185">Reference proteome</keyword>